<dbReference type="Proteomes" id="UP000683507">
    <property type="component" value="Chromosome"/>
</dbReference>
<reference evidence="1" key="1">
    <citation type="submission" date="2021-04" db="EMBL/GenBank/DDBJ databases">
        <authorList>
            <person name="Rodrigo-Torres L."/>
            <person name="Arahal R. D."/>
            <person name="Lucena T."/>
        </authorList>
    </citation>
    <scope>NUCLEOTIDE SEQUENCE</scope>
    <source>
        <strain evidence="1">AS29M-1</strain>
    </source>
</reference>
<name>A0A916JQS8_9FLAO</name>
<dbReference type="KEGG" id="ptan:CRYO30217_03298"/>
<organism evidence="1 2">
    <name type="scientific">Parvicella tangerina</name>
    <dbReference type="NCBI Taxonomy" id="2829795"/>
    <lineage>
        <taxon>Bacteria</taxon>
        <taxon>Pseudomonadati</taxon>
        <taxon>Bacteroidota</taxon>
        <taxon>Flavobacteriia</taxon>
        <taxon>Flavobacteriales</taxon>
        <taxon>Parvicellaceae</taxon>
        <taxon>Parvicella</taxon>
    </lineage>
</organism>
<evidence type="ECO:0000313" key="2">
    <source>
        <dbReference type="Proteomes" id="UP000683507"/>
    </source>
</evidence>
<proteinExistence type="predicted"/>
<keyword evidence="2" id="KW-1185">Reference proteome</keyword>
<dbReference type="EMBL" id="OU015584">
    <property type="protein sequence ID" value="CAG5086832.1"/>
    <property type="molecule type" value="Genomic_DNA"/>
</dbReference>
<sequence>MNVIGVYTLFAPELLERLDCSLEELKQSRIEWGRVFFEENKPVREENFMNDMLNGNRTTIEEYDNVTGIIKLAFEHPVPLDIIKEKFEYFIPVFEDDSV</sequence>
<dbReference type="AlphaFoldDB" id="A0A916JQS8"/>
<accession>A0A916JQS8</accession>
<dbReference type="RefSeq" id="WP_258543483.1">
    <property type="nucleotide sequence ID" value="NZ_OU015584.1"/>
</dbReference>
<protein>
    <submittedName>
        <fullName evidence="1">Uncharacterized protein</fullName>
    </submittedName>
</protein>
<gene>
    <name evidence="1" type="ORF">CRYO30217_03298</name>
</gene>
<evidence type="ECO:0000313" key="1">
    <source>
        <dbReference type="EMBL" id="CAG5086832.1"/>
    </source>
</evidence>